<feature type="region of interest" description="Disordered" evidence="4">
    <location>
        <begin position="120"/>
        <end position="153"/>
    </location>
</feature>
<sequence length="328" mass="36545">MSSEFSDQVASWLADGEVGGGDPVKVVANVLDQLNKTTDMFLVEGVEKRLWELIKVNRRKAREGGGVRKGFFGGAQQKKEVGAGKKKKDEEAIEEISNPGLADESLDQKLKAEAEEAEKKAVSELAKSGDGKAGEEKVTDLPEEEADEGTGLVPNSGNGFTFENGQSWVQTLQDVTYTIPVPAGTKARDCNVDIRKTHLKVGLKSPNSSDSSFIIDDDLYKEIAVEDSFWNINDGKELELHLQKVDTMCWWDKVCNKHEAINTKKVEPENSNLSDLDAETRQTVEKMMFDQRQKAMGQPTSEEQQKEDMMKKFMDAHPEMDFSKAKFM</sequence>
<dbReference type="EMBL" id="CP031034">
    <property type="protein sequence ID" value="QDZ18394.1"/>
    <property type="molecule type" value="Genomic_DNA"/>
</dbReference>
<dbReference type="STRING" id="1764295.A0A5B8ME02"/>
<gene>
    <name evidence="6" type="ORF">A3770_01p09120</name>
</gene>
<dbReference type="Gene3D" id="2.60.40.790">
    <property type="match status" value="1"/>
</dbReference>
<organism evidence="6 7">
    <name type="scientific">Chloropicon primus</name>
    <dbReference type="NCBI Taxonomy" id="1764295"/>
    <lineage>
        <taxon>Eukaryota</taxon>
        <taxon>Viridiplantae</taxon>
        <taxon>Chlorophyta</taxon>
        <taxon>Chloropicophyceae</taxon>
        <taxon>Chloropicales</taxon>
        <taxon>Chloropicaceae</taxon>
        <taxon>Chloropicon</taxon>
    </lineage>
</organism>
<evidence type="ECO:0000313" key="6">
    <source>
        <dbReference type="EMBL" id="QDZ18394.1"/>
    </source>
</evidence>
<dbReference type="InterPro" id="IPR008978">
    <property type="entry name" value="HSP20-like_chaperone"/>
</dbReference>
<evidence type="ECO:0000256" key="2">
    <source>
        <dbReference type="ARBA" id="ARBA00022490"/>
    </source>
</evidence>
<dbReference type="SUPFAM" id="SSF49764">
    <property type="entry name" value="HSP20-like chaperones"/>
    <property type="match status" value="1"/>
</dbReference>
<dbReference type="InterPro" id="IPR037898">
    <property type="entry name" value="NudC_fam"/>
</dbReference>
<proteinExistence type="predicted"/>
<comment type="function">
    <text evidence="3">Small heat shock protein required for the establishment of auxin gradients and for patterning of the apical domain of the embryo. Involved in the specification of the cotyledon primordia. Also required for normal inflorescence and floral meristem function, normal developmental patterning and thermotolerance. Acts as a molecular chaperone.</text>
</comment>
<keyword evidence="7" id="KW-1185">Reference proteome</keyword>
<dbReference type="InterPro" id="IPR007052">
    <property type="entry name" value="CS_dom"/>
</dbReference>
<dbReference type="AlphaFoldDB" id="A0A5B8ME02"/>
<dbReference type="PANTHER" id="PTHR12356">
    <property type="entry name" value="NUCLEAR MOVEMENT PROTEIN NUDC"/>
    <property type="match status" value="1"/>
</dbReference>
<accession>A0A5B8ME02</accession>
<evidence type="ECO:0000256" key="3">
    <source>
        <dbReference type="ARBA" id="ARBA00053226"/>
    </source>
</evidence>
<dbReference type="PROSITE" id="PS51203">
    <property type="entry name" value="CS"/>
    <property type="match status" value="1"/>
</dbReference>
<feature type="domain" description="CS" evidence="5">
    <location>
        <begin position="161"/>
        <end position="255"/>
    </location>
</feature>
<evidence type="ECO:0000256" key="4">
    <source>
        <dbReference type="SAM" id="MobiDB-lite"/>
    </source>
</evidence>
<evidence type="ECO:0000259" key="5">
    <source>
        <dbReference type="PROSITE" id="PS51203"/>
    </source>
</evidence>
<dbReference type="GO" id="GO:0006457">
    <property type="term" value="P:protein folding"/>
    <property type="evidence" value="ECO:0007669"/>
    <property type="project" value="TreeGrafter"/>
</dbReference>
<reference evidence="6 7" key="1">
    <citation type="submission" date="2018-07" db="EMBL/GenBank/DDBJ databases">
        <title>The complete nuclear genome of the prasinophyte Chloropicon primus (CCMP1205).</title>
        <authorList>
            <person name="Pombert J.-F."/>
            <person name="Otis C."/>
            <person name="Turmel M."/>
            <person name="Lemieux C."/>
        </authorList>
    </citation>
    <scope>NUCLEOTIDE SEQUENCE [LARGE SCALE GENOMIC DNA]</scope>
    <source>
        <strain evidence="6 7">CCMP1205</strain>
    </source>
</reference>
<feature type="compositionally biased region" description="Basic and acidic residues" evidence="4">
    <location>
        <begin position="120"/>
        <end position="140"/>
    </location>
</feature>
<dbReference type="CDD" id="cd06467">
    <property type="entry name" value="p23_NUDC_like"/>
    <property type="match status" value="1"/>
</dbReference>
<dbReference type="PANTHER" id="PTHR12356:SF3">
    <property type="entry name" value="NUCLEAR MIGRATION PROTEIN NUDC"/>
    <property type="match status" value="1"/>
</dbReference>
<dbReference type="FunFam" id="2.60.40.790:FF:000001">
    <property type="entry name" value="Nuclear migration protein nudC"/>
    <property type="match status" value="1"/>
</dbReference>
<evidence type="ECO:0000313" key="7">
    <source>
        <dbReference type="Proteomes" id="UP000316726"/>
    </source>
</evidence>
<dbReference type="GO" id="GO:0051082">
    <property type="term" value="F:unfolded protein binding"/>
    <property type="evidence" value="ECO:0007669"/>
    <property type="project" value="TreeGrafter"/>
</dbReference>
<name>A0A5B8ME02_9CHLO</name>
<dbReference type="Pfam" id="PF04969">
    <property type="entry name" value="CS"/>
    <property type="match status" value="1"/>
</dbReference>
<comment type="subcellular location">
    <subcellularLocation>
        <location evidence="1">Cytoplasm</location>
    </subcellularLocation>
</comment>
<protein>
    <submittedName>
        <fullName evidence="6">CS domain-containing protein</fullName>
    </submittedName>
</protein>
<dbReference type="OrthoDB" id="416217at2759"/>
<keyword evidence="2" id="KW-0963">Cytoplasm</keyword>
<evidence type="ECO:0000256" key="1">
    <source>
        <dbReference type="ARBA" id="ARBA00004496"/>
    </source>
</evidence>
<dbReference type="GO" id="GO:0005737">
    <property type="term" value="C:cytoplasm"/>
    <property type="evidence" value="ECO:0007669"/>
    <property type="project" value="UniProtKB-SubCell"/>
</dbReference>
<dbReference type="Proteomes" id="UP000316726">
    <property type="component" value="Chromosome 1"/>
</dbReference>